<dbReference type="Pfam" id="PF03079">
    <property type="entry name" value="ARD"/>
    <property type="match status" value="1"/>
</dbReference>
<feature type="site" description="May play a role in metal incorporation in vivo" evidence="9">
    <location>
        <position position="102"/>
    </location>
</feature>
<dbReference type="GO" id="GO:0016151">
    <property type="term" value="F:nickel cation binding"/>
    <property type="evidence" value="ECO:0007669"/>
    <property type="project" value="UniProtKB-UniRule"/>
</dbReference>
<feature type="binding site" evidence="9">
    <location>
        <position position="103"/>
    </location>
    <ligand>
        <name>Ni(2+)</name>
        <dbReference type="ChEBI" id="CHEBI:49786"/>
    </ligand>
</feature>
<dbReference type="EC" id="1.13.11.54" evidence="9"/>
<comment type="subunit">
    <text evidence="9">Monomer.</text>
</comment>
<feature type="binding site" evidence="9">
    <location>
        <position position="105"/>
    </location>
    <ligand>
        <name>Ni(2+)</name>
        <dbReference type="ChEBI" id="CHEBI:49786"/>
    </ligand>
</feature>
<accession>A0AAF0ZI96</accession>
<dbReference type="CDD" id="cd02232">
    <property type="entry name" value="cupin_ARD"/>
    <property type="match status" value="1"/>
</dbReference>
<dbReference type="GO" id="GO:0019284">
    <property type="term" value="P:L-methionine salvage from S-adenosylmethionine"/>
    <property type="evidence" value="ECO:0007669"/>
    <property type="project" value="InterPro"/>
</dbReference>
<keyword evidence="7 9" id="KW-0408">Iron</keyword>
<feature type="binding site" evidence="9">
    <location>
        <position position="109"/>
    </location>
    <ligand>
        <name>Ni(2+)</name>
        <dbReference type="ChEBI" id="CHEBI:49786"/>
    </ligand>
</feature>
<dbReference type="InterPro" id="IPR004313">
    <property type="entry name" value="ARD"/>
</dbReference>
<reference evidence="10" key="1">
    <citation type="submission" date="2023-11" db="EMBL/GenBank/DDBJ databases">
        <title>Genome sequence of Cyanobacterium aponinum BCRC AL20115.</title>
        <authorList>
            <person name="Chang H.-Y."/>
            <person name="Lin K.-M."/>
            <person name="Hsueh H.-T."/>
            <person name="Chu H.-A."/>
            <person name="Kuo C.-H."/>
        </authorList>
    </citation>
    <scope>NUCLEOTIDE SEQUENCE</scope>
    <source>
        <strain evidence="10">AL20115</strain>
    </source>
</reference>
<keyword evidence="4 9" id="KW-0479">Metal-binding</keyword>
<dbReference type="HAMAP" id="MF_01682">
    <property type="entry name" value="Salvage_MtnD"/>
    <property type="match status" value="1"/>
</dbReference>
<protein>
    <recommendedName>
        <fullName evidence="9">Acireductone dioxygenase</fullName>
    </recommendedName>
    <alternativeName>
        <fullName evidence="9">1,2-dihydroxy-3-keto-5-methylthiopentene dioxygenase</fullName>
        <shortName evidence="9">DHK-MTPene dioxygenase</shortName>
    </alternativeName>
    <alternativeName>
        <fullName evidence="9">Acireductone dioxygenase (Fe(2+)-requiring)</fullName>
        <shortName evidence="9">ARD'</shortName>
        <shortName evidence="9">Fe-ARD</shortName>
        <ecNumber evidence="9">1.13.11.54</ecNumber>
    </alternativeName>
    <alternativeName>
        <fullName evidence="9">Acireductone dioxygenase (Ni(2+)-requiring)</fullName>
        <shortName evidence="9">ARD</shortName>
        <shortName evidence="9">Ni-ARD</shortName>
        <ecNumber evidence="9">1.13.11.53</ecNumber>
    </alternativeName>
</protein>
<dbReference type="EC" id="1.13.11.53" evidence="9"/>
<dbReference type="PANTHER" id="PTHR23418">
    <property type="entry name" value="ACIREDUCTONE DIOXYGENASE"/>
    <property type="match status" value="1"/>
</dbReference>
<evidence type="ECO:0000256" key="8">
    <source>
        <dbReference type="ARBA" id="ARBA00023167"/>
    </source>
</evidence>
<dbReference type="AlphaFoldDB" id="A0AAF0ZI96"/>
<evidence type="ECO:0000313" key="10">
    <source>
        <dbReference type="EMBL" id="WPF88577.1"/>
    </source>
</evidence>
<evidence type="ECO:0000256" key="3">
    <source>
        <dbReference type="ARBA" id="ARBA00022605"/>
    </source>
</evidence>
<dbReference type="GO" id="GO:0005506">
    <property type="term" value="F:iron ion binding"/>
    <property type="evidence" value="ECO:0007669"/>
    <property type="project" value="UniProtKB-UniRule"/>
</dbReference>
<dbReference type="RefSeq" id="WP_320001525.1">
    <property type="nucleotide sequence ID" value="NZ_CP138348.1"/>
</dbReference>
<feature type="binding site" evidence="9">
    <location>
        <position position="109"/>
    </location>
    <ligand>
        <name>Fe(2+)</name>
        <dbReference type="ChEBI" id="CHEBI:29033"/>
    </ligand>
</feature>
<comment type="catalytic activity">
    <reaction evidence="1 9">
        <text>1,2-dihydroxy-5-(methylsulfanyl)pent-1-en-3-one + O2 = 4-methylsulfanyl-2-oxobutanoate + formate + 2 H(+)</text>
        <dbReference type="Rhea" id="RHEA:24504"/>
        <dbReference type="ChEBI" id="CHEBI:15378"/>
        <dbReference type="ChEBI" id="CHEBI:15379"/>
        <dbReference type="ChEBI" id="CHEBI:15740"/>
        <dbReference type="ChEBI" id="CHEBI:16723"/>
        <dbReference type="ChEBI" id="CHEBI:49252"/>
        <dbReference type="EC" id="1.13.11.54"/>
    </reaction>
</comment>
<comment type="function">
    <text evidence="9">Catalyzes 2 different reactions between oxygene and the acireductone 1,2-dihydroxy-3-keto-5-methylthiopentene (DHK-MTPene) depending upon the metal bound in the active site. Fe-containing acireductone dioxygenase (Fe-ARD) produces formate and 2-keto-4-methylthiobutyrate (KMTB), the alpha-ketoacid precursor of methionine in the methionine recycle pathway. Ni-containing acireductone dioxygenase (Ni-ARD) produces methylthiopropionate, carbon monoxide and formate, and does not lie on the methionine recycle pathway.</text>
</comment>
<dbReference type="GO" id="GO:0010308">
    <property type="term" value="F:acireductone dioxygenase (Ni2+-requiring) activity"/>
    <property type="evidence" value="ECO:0007669"/>
    <property type="project" value="UniProtKB-UniRule"/>
</dbReference>
<dbReference type="SUPFAM" id="SSF51182">
    <property type="entry name" value="RmlC-like cupins"/>
    <property type="match status" value="1"/>
</dbReference>
<evidence type="ECO:0000256" key="9">
    <source>
        <dbReference type="HAMAP-Rule" id="MF_01682"/>
    </source>
</evidence>
<evidence type="ECO:0000256" key="6">
    <source>
        <dbReference type="ARBA" id="ARBA00023002"/>
    </source>
</evidence>
<keyword evidence="3 9" id="KW-0028">Amino-acid biosynthesis</keyword>
<comment type="cofactor">
    <cofactor evidence="9">
        <name>Ni(2+)</name>
        <dbReference type="ChEBI" id="CHEBI:49786"/>
    </cofactor>
    <text evidence="9">Binds 1 nickel ion per monomer.</text>
</comment>
<evidence type="ECO:0000256" key="1">
    <source>
        <dbReference type="ARBA" id="ARBA00000428"/>
    </source>
</evidence>
<dbReference type="EMBL" id="CP138348">
    <property type="protein sequence ID" value="WPF88577.1"/>
    <property type="molecule type" value="Genomic_DNA"/>
</dbReference>
<organism evidence="10">
    <name type="scientific">Cyanobacterium aponinum AL20115</name>
    <dbReference type="NCBI Taxonomy" id="3090662"/>
    <lineage>
        <taxon>Bacteria</taxon>
        <taxon>Bacillati</taxon>
        <taxon>Cyanobacteriota</taxon>
        <taxon>Cyanophyceae</taxon>
        <taxon>Oscillatoriophycideae</taxon>
        <taxon>Chroococcales</taxon>
        <taxon>Geminocystaceae</taxon>
        <taxon>Cyanobacterium</taxon>
    </lineage>
</organism>
<feature type="binding site" evidence="9">
    <location>
        <position position="105"/>
    </location>
    <ligand>
        <name>Fe(2+)</name>
        <dbReference type="ChEBI" id="CHEBI:29033"/>
    </ligand>
</feature>
<dbReference type="GO" id="GO:0019509">
    <property type="term" value="P:L-methionine salvage from methylthioadenosine"/>
    <property type="evidence" value="ECO:0007669"/>
    <property type="project" value="UniProtKB-UniRule"/>
</dbReference>
<feature type="binding site" evidence="9">
    <location>
        <position position="103"/>
    </location>
    <ligand>
        <name>Fe(2+)</name>
        <dbReference type="ChEBI" id="CHEBI:29033"/>
    </ligand>
</feature>
<feature type="site" description="May play a role in transmitting local conformational changes" evidence="9">
    <location>
        <position position="108"/>
    </location>
</feature>
<keyword evidence="8 9" id="KW-0486">Methionine biosynthesis</keyword>
<evidence type="ECO:0000256" key="5">
    <source>
        <dbReference type="ARBA" id="ARBA00022964"/>
    </source>
</evidence>
<dbReference type="Gene3D" id="2.60.120.10">
    <property type="entry name" value="Jelly Rolls"/>
    <property type="match status" value="1"/>
</dbReference>
<feature type="site" description="Important to generate the dianion" evidence="9">
    <location>
        <position position="111"/>
    </location>
</feature>
<comment type="catalytic activity">
    <reaction evidence="9">
        <text>1,2-dihydroxy-5-(methylsulfanyl)pent-1-en-3-one + O2 = 3-(methylsulfanyl)propanoate + CO + formate + 2 H(+)</text>
        <dbReference type="Rhea" id="RHEA:14161"/>
        <dbReference type="ChEBI" id="CHEBI:15378"/>
        <dbReference type="ChEBI" id="CHEBI:15379"/>
        <dbReference type="ChEBI" id="CHEBI:15740"/>
        <dbReference type="ChEBI" id="CHEBI:17245"/>
        <dbReference type="ChEBI" id="CHEBI:49016"/>
        <dbReference type="ChEBI" id="CHEBI:49252"/>
        <dbReference type="EC" id="1.13.11.53"/>
    </reaction>
</comment>
<dbReference type="InterPro" id="IPR023956">
    <property type="entry name" value="ARD_bac"/>
</dbReference>
<evidence type="ECO:0000256" key="2">
    <source>
        <dbReference type="ARBA" id="ARBA00022596"/>
    </source>
</evidence>
<comment type="pathway">
    <text evidence="9">Amino-acid biosynthesis; L-methionine biosynthesis via salvage pathway; L-methionine from S-methyl-5-thio-alpha-D-ribose 1-phosphate: step 5/6.</text>
</comment>
<keyword evidence="5 9" id="KW-0223">Dioxygenase</keyword>
<sequence>MTALKIFLDNQPSIPIFDSDSILAVDRVSKITHKLEEVGVRFQQWQTIENLTSGASQEEVLKAYQQEVKQLMDEEGYLTVDVVSLTSDHPQKAEFRQKFLDEHTHSEDEVRFFVDGKGLFSLHIDNQVFEVLCTRGDLISVPANTRHWFDMGENPYFTAIRFFNNPEGWVANFTGSDIAQYFSRLES</sequence>
<dbReference type="PANTHER" id="PTHR23418:SF0">
    <property type="entry name" value="ACIREDUCTONE DIOXYGENASE"/>
    <property type="match status" value="1"/>
</dbReference>
<keyword evidence="6 9" id="KW-0560">Oxidoreductase</keyword>
<gene>
    <name evidence="9" type="primary">mtnD</name>
    <name evidence="10" type="ORF">SAY89_17565</name>
</gene>
<dbReference type="InterPro" id="IPR014710">
    <property type="entry name" value="RmlC-like_jellyroll"/>
</dbReference>
<feature type="binding site" evidence="9">
    <location>
        <position position="147"/>
    </location>
    <ligand>
        <name>Fe(2+)</name>
        <dbReference type="ChEBI" id="CHEBI:29033"/>
    </ligand>
</feature>
<dbReference type="GO" id="GO:0010309">
    <property type="term" value="F:acireductone dioxygenase [iron(II)-requiring] activity"/>
    <property type="evidence" value="ECO:0007669"/>
    <property type="project" value="UniProtKB-UniRule"/>
</dbReference>
<name>A0AAF0ZI96_9CHRO</name>
<proteinExistence type="inferred from homology"/>
<evidence type="ECO:0000256" key="4">
    <source>
        <dbReference type="ARBA" id="ARBA00022723"/>
    </source>
</evidence>
<feature type="binding site" evidence="9">
    <location>
        <position position="147"/>
    </location>
    <ligand>
        <name>Ni(2+)</name>
        <dbReference type="ChEBI" id="CHEBI:49786"/>
    </ligand>
</feature>
<dbReference type="InterPro" id="IPR011051">
    <property type="entry name" value="RmlC_Cupin_sf"/>
</dbReference>
<comment type="cofactor">
    <cofactor evidence="9">
        <name>Fe(2+)</name>
        <dbReference type="ChEBI" id="CHEBI:29033"/>
    </cofactor>
    <text evidence="9">Binds 1 Fe(2+) cation per monomer.</text>
</comment>
<evidence type="ECO:0000256" key="7">
    <source>
        <dbReference type="ARBA" id="ARBA00023004"/>
    </source>
</evidence>
<keyword evidence="2 9" id="KW-0533">Nickel</keyword>
<comment type="similarity">
    <text evidence="9">Belongs to the acireductone dioxygenase (ARD) family.</text>
</comment>